<accession>A0A232M2F6</accession>
<evidence type="ECO:0000313" key="4">
    <source>
        <dbReference type="Proteomes" id="UP000243515"/>
    </source>
</evidence>
<evidence type="ECO:0000256" key="1">
    <source>
        <dbReference type="SAM" id="MobiDB-lite"/>
    </source>
</evidence>
<gene>
    <name evidence="3" type="ORF">Egran_01697</name>
</gene>
<dbReference type="AlphaFoldDB" id="A0A232M2F6"/>
<keyword evidence="4" id="KW-1185">Reference proteome</keyword>
<dbReference type="Proteomes" id="UP000243515">
    <property type="component" value="Unassembled WGS sequence"/>
</dbReference>
<dbReference type="EMBL" id="NPHW01002892">
    <property type="protein sequence ID" value="OXV10542.1"/>
    <property type="molecule type" value="Genomic_DNA"/>
</dbReference>
<feature type="transmembrane region" description="Helical" evidence="2">
    <location>
        <begin position="20"/>
        <end position="40"/>
    </location>
</feature>
<feature type="compositionally biased region" description="Gly residues" evidence="1">
    <location>
        <begin position="193"/>
        <end position="214"/>
    </location>
</feature>
<protein>
    <submittedName>
        <fullName evidence="3">Uncharacterized protein</fullName>
    </submittedName>
</protein>
<dbReference type="OrthoDB" id="5597238at2759"/>
<keyword evidence="2" id="KW-1133">Transmembrane helix</keyword>
<proteinExistence type="predicted"/>
<feature type="region of interest" description="Disordered" evidence="1">
    <location>
        <begin position="193"/>
        <end position="216"/>
    </location>
</feature>
<evidence type="ECO:0000313" key="3">
    <source>
        <dbReference type="EMBL" id="OXV10542.1"/>
    </source>
</evidence>
<feature type="transmembrane region" description="Helical" evidence="2">
    <location>
        <begin position="81"/>
        <end position="100"/>
    </location>
</feature>
<comment type="caution">
    <text evidence="3">The sequence shown here is derived from an EMBL/GenBank/DDBJ whole genome shotgun (WGS) entry which is preliminary data.</text>
</comment>
<evidence type="ECO:0000256" key="2">
    <source>
        <dbReference type="SAM" id="Phobius"/>
    </source>
</evidence>
<organism evidence="3 4">
    <name type="scientific">Elaphomyces granulatus</name>
    <dbReference type="NCBI Taxonomy" id="519963"/>
    <lineage>
        <taxon>Eukaryota</taxon>
        <taxon>Fungi</taxon>
        <taxon>Dikarya</taxon>
        <taxon>Ascomycota</taxon>
        <taxon>Pezizomycotina</taxon>
        <taxon>Eurotiomycetes</taxon>
        <taxon>Eurotiomycetidae</taxon>
        <taxon>Eurotiales</taxon>
        <taxon>Elaphomycetaceae</taxon>
        <taxon>Elaphomyces</taxon>
    </lineage>
</organism>
<name>A0A232M2F6_9EURO</name>
<keyword evidence="2" id="KW-0472">Membrane</keyword>
<keyword evidence="2" id="KW-0812">Transmembrane</keyword>
<feature type="non-terminal residue" evidence="3">
    <location>
        <position position="1"/>
    </location>
</feature>
<sequence length="254" mass="25841">FSLPALFFVSQKLASCRRFPFSLFVHSFLHLVVVFITFVLPDNQHHSLTTGQKCPLLHYSETGIFLSSINKTGVVHRKMQLCGIVAFFGLLAIAVTQQSATVSLSPEVSCEVKCDPKDICCRANCAKVPCPNNQMANQTTACVAGCPQGNGSVADTANYAKCIQSCYSSLFFPATVTTDGSVSGATNVGSGTSAGSGASGTSGANNGSGSGSGSGTATAASTSTSKAAAASYQTLQLGASGAGLLGVILAVFAL</sequence>
<reference evidence="3 4" key="1">
    <citation type="journal article" date="2015" name="Environ. Microbiol.">
        <title>Metagenome sequence of Elaphomyces granulatus from sporocarp tissue reveals Ascomycota ectomycorrhizal fingerprints of genome expansion and a Proteobacteria-rich microbiome.</title>
        <authorList>
            <person name="Quandt C.A."/>
            <person name="Kohler A."/>
            <person name="Hesse C.N."/>
            <person name="Sharpton T.J."/>
            <person name="Martin F."/>
            <person name="Spatafora J.W."/>
        </authorList>
    </citation>
    <scope>NUCLEOTIDE SEQUENCE [LARGE SCALE GENOMIC DNA]</scope>
    <source>
        <strain evidence="3 4">OSC145934</strain>
    </source>
</reference>